<dbReference type="Gene3D" id="1.50.10.10">
    <property type="match status" value="1"/>
</dbReference>
<feature type="region of interest" description="Disordered" evidence="2">
    <location>
        <begin position="39"/>
        <end position="64"/>
    </location>
</feature>
<reference evidence="4 5" key="1">
    <citation type="submission" date="2020-08" db="EMBL/GenBank/DDBJ databases">
        <title>Genomic Encyclopedia of Type Strains, Phase IV (KMG-IV): sequencing the most valuable type-strain genomes for metagenomic binning, comparative biology and taxonomic classification.</title>
        <authorList>
            <person name="Goeker M."/>
        </authorList>
    </citation>
    <scope>NUCLEOTIDE SEQUENCE [LARGE SCALE GENOMIC DNA]</scope>
    <source>
        <strain evidence="4 5">DSM 29007</strain>
    </source>
</reference>
<dbReference type="RefSeq" id="WP_170031949.1">
    <property type="nucleotide sequence ID" value="NZ_JABDTL010000001.1"/>
</dbReference>
<dbReference type="EMBL" id="JACHIA010000042">
    <property type="protein sequence ID" value="MBB6074095.1"/>
    <property type="molecule type" value="Genomic_DNA"/>
</dbReference>
<comment type="caution">
    <text evidence="4">The sequence shown here is derived from an EMBL/GenBank/DDBJ whole genome shotgun (WGS) entry which is preliminary data.</text>
</comment>
<dbReference type="EC" id="3.2.1.172" evidence="4"/>
<dbReference type="InterPro" id="IPR010905">
    <property type="entry name" value="Glyco_hydro_88"/>
</dbReference>
<dbReference type="InterPro" id="IPR052043">
    <property type="entry name" value="PolySaccharide_Degr_Enz"/>
</dbReference>
<dbReference type="PANTHER" id="PTHR33886:SF8">
    <property type="entry name" value="UNSATURATED RHAMNOGALACTURONAN HYDROLASE (EUROFUNG)"/>
    <property type="match status" value="1"/>
</dbReference>
<protein>
    <submittedName>
        <fullName evidence="4">Unsaturated rhamnogalacturonyl hydrolase</fullName>
        <ecNumber evidence="4">3.2.1.172</ecNumber>
    </submittedName>
</protein>
<name>A0A841H719_9BACT</name>
<gene>
    <name evidence="4" type="ORF">HNQ61_005776</name>
</gene>
<keyword evidence="3" id="KW-0732">Signal</keyword>
<proteinExistence type="predicted"/>
<feature type="signal peptide" evidence="3">
    <location>
        <begin position="1"/>
        <end position="25"/>
    </location>
</feature>
<sequence length="427" mass="47680">MTTIHKRPIAVIALTLSLAAPAAHAQVVHLPASIQLGEGTRQAGDAPLPIPHAPPRARRSSDGRPWSVRISESVMRRNPQTHRRWDYTQGVILTAIERVGMEKRDRTMLDYVRTNMDRWIKPDGSIEGFDKSEYNLDEIAQGRLLFRLLEQTRDPRYRAALDSLHSQLRSHPRTAEGGLWHKQIYPQQMWLDGLYMAQPFYARYAKTFNEPAAFDDIARQFLLVARHTRDPRTGLMYHGWDAARAQPWADSATGVSPGFWGRAMGWYLVGLVETLEQFPADHPDRPALLATLADAADAVARVQDPVTGLWWDVLDEPNRDGNYLEGSASSMFAYALSRAARLGYVDARFRAVGERGFNGLLSNLVRENPDGTVSLINVVQVSGLGGNPRRDGSPRDGTFGYYVTEPVVTDDYKGVGPLILAALELGR</sequence>
<dbReference type="SUPFAM" id="SSF48208">
    <property type="entry name" value="Six-hairpin glycosidases"/>
    <property type="match status" value="1"/>
</dbReference>
<organism evidence="4 5">
    <name type="scientific">Longimicrobium terrae</name>
    <dbReference type="NCBI Taxonomy" id="1639882"/>
    <lineage>
        <taxon>Bacteria</taxon>
        <taxon>Pseudomonadati</taxon>
        <taxon>Gemmatimonadota</taxon>
        <taxon>Longimicrobiia</taxon>
        <taxon>Longimicrobiales</taxon>
        <taxon>Longimicrobiaceae</taxon>
        <taxon>Longimicrobium</taxon>
    </lineage>
</organism>
<dbReference type="Pfam" id="PF07470">
    <property type="entry name" value="Glyco_hydro_88"/>
    <property type="match status" value="1"/>
</dbReference>
<accession>A0A841H719</accession>
<feature type="chain" id="PRO_5032591777" evidence="3">
    <location>
        <begin position="26"/>
        <end position="427"/>
    </location>
</feature>
<keyword evidence="5" id="KW-1185">Reference proteome</keyword>
<dbReference type="GO" id="GO:0102211">
    <property type="term" value="F:unsaturated rhamnogalacturonyl hydrolase activity"/>
    <property type="evidence" value="ECO:0007669"/>
    <property type="project" value="UniProtKB-EC"/>
</dbReference>
<evidence type="ECO:0000313" key="5">
    <source>
        <dbReference type="Proteomes" id="UP000582837"/>
    </source>
</evidence>
<keyword evidence="1 4" id="KW-0378">Hydrolase</keyword>
<dbReference type="InterPro" id="IPR012341">
    <property type="entry name" value="6hp_glycosidase-like_sf"/>
</dbReference>
<dbReference type="GO" id="GO:0005975">
    <property type="term" value="P:carbohydrate metabolic process"/>
    <property type="evidence" value="ECO:0007669"/>
    <property type="project" value="InterPro"/>
</dbReference>
<evidence type="ECO:0000256" key="1">
    <source>
        <dbReference type="ARBA" id="ARBA00022801"/>
    </source>
</evidence>
<dbReference type="Proteomes" id="UP000582837">
    <property type="component" value="Unassembled WGS sequence"/>
</dbReference>
<dbReference type="InterPro" id="IPR008928">
    <property type="entry name" value="6-hairpin_glycosidase_sf"/>
</dbReference>
<dbReference type="AlphaFoldDB" id="A0A841H719"/>
<dbReference type="PANTHER" id="PTHR33886">
    <property type="entry name" value="UNSATURATED RHAMNOGALACTURONAN HYDROLASE (EUROFUNG)"/>
    <property type="match status" value="1"/>
</dbReference>
<evidence type="ECO:0000313" key="4">
    <source>
        <dbReference type="EMBL" id="MBB6074095.1"/>
    </source>
</evidence>
<evidence type="ECO:0000256" key="3">
    <source>
        <dbReference type="SAM" id="SignalP"/>
    </source>
</evidence>
<evidence type="ECO:0000256" key="2">
    <source>
        <dbReference type="SAM" id="MobiDB-lite"/>
    </source>
</evidence>
<keyword evidence="4" id="KW-0326">Glycosidase</keyword>